<sequence>MVAALLLGMASGCASFSPYSIDEATVQGHLAEQIQNVSRDIQASGLPITLQLNQADVAIGPDNREIVVIDFAGKAILQVPRVPIDIRFSVEGKPEYEPEEKAIYVRNVKLLSSEIEAAGSAFNLSPLKGTLSDFASQLLNENPVYRLDEDDGAARLFGMMNLKVAIKPGRIALVPAGSDEEVQRPVR</sequence>
<gene>
    <name evidence="1" type="ORF">DES49_2518</name>
</gene>
<keyword evidence="2" id="KW-1185">Reference proteome</keyword>
<proteinExistence type="predicted"/>
<dbReference type="AlphaFoldDB" id="A0A4R7JKL1"/>
<reference evidence="1 2" key="1">
    <citation type="submission" date="2019-03" db="EMBL/GenBank/DDBJ databases">
        <title>Genomic Encyclopedia of Type Strains, Phase IV (KMG-IV): sequencing the most valuable type-strain genomes for metagenomic binning, comparative biology and taxonomic classification.</title>
        <authorList>
            <person name="Goeker M."/>
        </authorList>
    </citation>
    <scope>NUCLEOTIDE SEQUENCE [LARGE SCALE GENOMIC DNA]</scope>
    <source>
        <strain evidence="1 2">DSM 15505</strain>
    </source>
</reference>
<evidence type="ECO:0000313" key="1">
    <source>
        <dbReference type="EMBL" id="TDT38541.1"/>
    </source>
</evidence>
<protein>
    <submittedName>
        <fullName evidence="1">Uncharacterized protein DUF1439</fullName>
    </submittedName>
</protein>
<name>A0A4R7JKL1_9GAMM</name>
<organism evidence="1 2">
    <name type="scientific">Halospina denitrificans</name>
    <dbReference type="NCBI Taxonomy" id="332522"/>
    <lineage>
        <taxon>Bacteria</taxon>
        <taxon>Pseudomonadati</taxon>
        <taxon>Pseudomonadota</taxon>
        <taxon>Gammaproteobacteria</taxon>
        <taxon>Halospina</taxon>
    </lineage>
</organism>
<dbReference type="Pfam" id="PF07273">
    <property type="entry name" value="DUF1439"/>
    <property type="match status" value="1"/>
</dbReference>
<dbReference type="Proteomes" id="UP000295830">
    <property type="component" value="Unassembled WGS sequence"/>
</dbReference>
<dbReference type="Gene3D" id="3.15.10.40">
    <property type="entry name" value="Uncharacterised protein PF07273, DUF1439"/>
    <property type="match status" value="1"/>
</dbReference>
<accession>A0A4R7JKL1</accession>
<dbReference type="EMBL" id="SOAX01000006">
    <property type="protein sequence ID" value="TDT38541.1"/>
    <property type="molecule type" value="Genomic_DNA"/>
</dbReference>
<evidence type="ECO:0000313" key="2">
    <source>
        <dbReference type="Proteomes" id="UP000295830"/>
    </source>
</evidence>
<comment type="caution">
    <text evidence="1">The sequence shown here is derived from an EMBL/GenBank/DDBJ whole genome shotgun (WGS) entry which is preliminary data.</text>
</comment>
<dbReference type="InterPro" id="IPR010835">
    <property type="entry name" value="DUF1439"/>
</dbReference>